<keyword evidence="4" id="KW-0406">Ion transport</keyword>
<evidence type="ECO:0000256" key="2">
    <source>
        <dbReference type="ARBA" id="ARBA00022989"/>
    </source>
</evidence>
<dbReference type="EMBL" id="BAAFSV010000003">
    <property type="protein sequence ID" value="GAB1315438.1"/>
    <property type="molecule type" value="Genomic_DNA"/>
</dbReference>
<keyword evidence="4" id="KW-0813">Transport</keyword>
<keyword evidence="4" id="KW-0187">Copper transport</keyword>
<evidence type="ECO:0000256" key="5">
    <source>
        <dbReference type="SAM" id="MobiDB-lite"/>
    </source>
</evidence>
<organism evidence="6 7">
    <name type="scientific">Madurella fahalii</name>
    <dbReference type="NCBI Taxonomy" id="1157608"/>
    <lineage>
        <taxon>Eukaryota</taxon>
        <taxon>Fungi</taxon>
        <taxon>Dikarya</taxon>
        <taxon>Ascomycota</taxon>
        <taxon>Pezizomycotina</taxon>
        <taxon>Sordariomycetes</taxon>
        <taxon>Sordariomycetidae</taxon>
        <taxon>Sordariales</taxon>
        <taxon>Sordariales incertae sedis</taxon>
        <taxon>Madurella</taxon>
    </lineage>
</organism>
<evidence type="ECO:0000313" key="6">
    <source>
        <dbReference type="EMBL" id="GAB1315438.1"/>
    </source>
</evidence>
<feature type="compositionally biased region" description="Polar residues" evidence="5">
    <location>
        <begin position="72"/>
        <end position="83"/>
    </location>
</feature>
<evidence type="ECO:0000256" key="4">
    <source>
        <dbReference type="RuleBase" id="RU367022"/>
    </source>
</evidence>
<keyword evidence="7" id="KW-1185">Reference proteome</keyword>
<gene>
    <name evidence="6" type="primary">CTR3_1</name>
    <name evidence="6" type="ORF">MFIFM68171_05648</name>
</gene>
<keyword evidence="2 4" id="KW-1133">Transmembrane helix</keyword>
<accession>A0ABQ0GCE0</accession>
<evidence type="ECO:0000256" key="1">
    <source>
        <dbReference type="ARBA" id="ARBA00022692"/>
    </source>
</evidence>
<keyword evidence="3 4" id="KW-0472">Membrane</keyword>
<dbReference type="Pfam" id="PF04145">
    <property type="entry name" value="Ctr"/>
    <property type="match status" value="1"/>
</dbReference>
<evidence type="ECO:0000313" key="7">
    <source>
        <dbReference type="Proteomes" id="UP001628179"/>
    </source>
</evidence>
<evidence type="ECO:0000256" key="3">
    <source>
        <dbReference type="ARBA" id="ARBA00023136"/>
    </source>
</evidence>
<dbReference type="GeneID" id="98176391"/>
<comment type="subcellular location">
    <subcellularLocation>
        <location evidence="4">Membrane</location>
        <topology evidence="4">Multi-pass membrane protein</topology>
    </subcellularLocation>
</comment>
<dbReference type="RefSeq" id="XP_070917169.1">
    <property type="nucleotide sequence ID" value="XM_071061068.1"/>
</dbReference>
<dbReference type="InterPro" id="IPR007274">
    <property type="entry name" value="Cop_transporter"/>
</dbReference>
<name>A0ABQ0GCE0_9PEZI</name>
<dbReference type="PROSITE" id="PS51257">
    <property type="entry name" value="PROKAR_LIPOPROTEIN"/>
    <property type="match status" value="1"/>
</dbReference>
<feature type="region of interest" description="Disordered" evidence="5">
    <location>
        <begin position="63"/>
        <end position="83"/>
    </location>
</feature>
<protein>
    <recommendedName>
        <fullName evidence="4">Copper transport protein</fullName>
    </recommendedName>
</protein>
<feature type="transmembrane region" description="Helical" evidence="4">
    <location>
        <begin position="24"/>
        <end position="42"/>
    </location>
</feature>
<keyword evidence="4" id="KW-0186">Copper</keyword>
<reference evidence="6 7" key="1">
    <citation type="submission" date="2024-09" db="EMBL/GenBank/DDBJ databases">
        <title>Itraconazole resistance in Madurella fahalii resulting from another homologue of gene encoding cytochrome P450 14-alpha sterol demethylase (CYP51).</title>
        <authorList>
            <person name="Yoshioka I."/>
            <person name="Fahal A.H."/>
            <person name="Kaneko S."/>
            <person name="Yaguchi T."/>
        </authorList>
    </citation>
    <scope>NUCLEOTIDE SEQUENCE [LARGE SCALE GENOMIC DNA]</scope>
    <source>
        <strain evidence="6 7">IFM 68171</strain>
    </source>
</reference>
<sequence>MRWNWNTIDSCFISSTWYVTSSGMFAGSCIGVILLVMTLKLLHRSVNDDRFLLRRYTVRQTAVTPAAPGSSKPGSDNGASQASAPACRPTILELAVRPLLHMAQFAVAYLIML</sequence>
<dbReference type="Proteomes" id="UP001628179">
    <property type="component" value="Unassembled WGS sequence"/>
</dbReference>
<comment type="similarity">
    <text evidence="4">Belongs to the copper transporter (Ctr) (TC 1.A.56) family. SLC31A subfamily.</text>
</comment>
<keyword evidence="1 4" id="KW-0812">Transmembrane</keyword>
<proteinExistence type="inferred from homology"/>
<comment type="caution">
    <text evidence="6">The sequence shown here is derived from an EMBL/GenBank/DDBJ whole genome shotgun (WGS) entry which is preliminary data.</text>
</comment>